<dbReference type="PANTHER" id="PTHR30385">
    <property type="entry name" value="SIGMA FACTOR F FLAGELLAR"/>
    <property type="match status" value="1"/>
</dbReference>
<keyword evidence="2" id="KW-0731">Sigma factor</keyword>
<accession>A0ABV8LS69</accession>
<sequence>MSMTQEKVRFQHGTHNSESTAASGDFEATTSDALARMQKLDADDPERARLRESVIEACLPLARRIALRFGNRGEEMDDLTQVALVAAIKAVDRYDTERGESFLHYVVPTMVGELKRHFRDRGWMIRVRRQLQELHMEISRTIPTLSQSLRRVPTVADLAEHLKLSTDQVSAGLECARAYRAYSLNAPVRGADVDVELGDLVGGVDNELELVPERQALWQAVSALPAREQKILVLRYFGNMTQAEIAKIVGVSQMHVSRLLTQSLNRLKNVLLEDA</sequence>
<dbReference type="InterPro" id="IPR014322">
    <property type="entry name" value="RNA_pol_sigma-B/F/G"/>
</dbReference>
<evidence type="ECO:0000259" key="8">
    <source>
        <dbReference type="Pfam" id="PF04545"/>
    </source>
</evidence>
<reference evidence="10" key="1">
    <citation type="journal article" date="2019" name="Int. J. Syst. Evol. Microbiol.">
        <title>The Global Catalogue of Microorganisms (GCM) 10K type strain sequencing project: providing services to taxonomists for standard genome sequencing and annotation.</title>
        <authorList>
            <consortium name="The Broad Institute Genomics Platform"/>
            <consortium name="The Broad Institute Genome Sequencing Center for Infectious Disease"/>
            <person name="Wu L."/>
            <person name="Ma J."/>
        </authorList>
    </citation>
    <scope>NUCLEOTIDE SEQUENCE [LARGE SCALE GENOMIC DNA]</scope>
    <source>
        <strain evidence="10">CGMCC 4.7289</strain>
    </source>
</reference>
<dbReference type="InterPro" id="IPR000943">
    <property type="entry name" value="RNA_pol_sigma70"/>
</dbReference>
<keyword evidence="10" id="KW-1185">Reference proteome</keyword>
<evidence type="ECO:0000259" key="6">
    <source>
        <dbReference type="Pfam" id="PF04539"/>
    </source>
</evidence>
<evidence type="ECO:0000259" key="7">
    <source>
        <dbReference type="Pfam" id="PF04542"/>
    </source>
</evidence>
<dbReference type="InterPro" id="IPR014284">
    <property type="entry name" value="RNA_pol_sigma-70_dom"/>
</dbReference>
<evidence type="ECO:0000313" key="10">
    <source>
        <dbReference type="Proteomes" id="UP001595816"/>
    </source>
</evidence>
<dbReference type="SUPFAM" id="SSF88946">
    <property type="entry name" value="Sigma2 domain of RNA polymerase sigma factors"/>
    <property type="match status" value="1"/>
</dbReference>
<evidence type="ECO:0000256" key="4">
    <source>
        <dbReference type="ARBA" id="ARBA00023163"/>
    </source>
</evidence>
<dbReference type="EMBL" id="JBHSAY010000010">
    <property type="protein sequence ID" value="MFC4133238.1"/>
    <property type="molecule type" value="Genomic_DNA"/>
</dbReference>
<feature type="domain" description="RNA polymerase sigma-70 region 3" evidence="6">
    <location>
        <begin position="137"/>
        <end position="201"/>
    </location>
</feature>
<feature type="domain" description="RNA polymerase sigma-70 region 4" evidence="8">
    <location>
        <begin position="221"/>
        <end position="268"/>
    </location>
</feature>
<dbReference type="Gene3D" id="1.20.120.1810">
    <property type="match status" value="1"/>
</dbReference>
<protein>
    <submittedName>
        <fullName evidence="9">SigB/SigF/SigG family RNA polymerase sigma factor</fullName>
    </submittedName>
</protein>
<evidence type="ECO:0000256" key="1">
    <source>
        <dbReference type="ARBA" id="ARBA00023015"/>
    </source>
</evidence>
<feature type="compositionally biased region" description="Polar residues" evidence="5">
    <location>
        <begin position="13"/>
        <end position="25"/>
    </location>
</feature>
<dbReference type="Proteomes" id="UP001595816">
    <property type="component" value="Unassembled WGS sequence"/>
</dbReference>
<dbReference type="Gene3D" id="1.20.140.160">
    <property type="match status" value="1"/>
</dbReference>
<dbReference type="Pfam" id="PF04539">
    <property type="entry name" value="Sigma70_r3"/>
    <property type="match status" value="1"/>
</dbReference>
<dbReference type="InterPro" id="IPR013325">
    <property type="entry name" value="RNA_pol_sigma_r2"/>
</dbReference>
<dbReference type="InterPro" id="IPR007624">
    <property type="entry name" value="RNA_pol_sigma70_r3"/>
</dbReference>
<evidence type="ECO:0000256" key="2">
    <source>
        <dbReference type="ARBA" id="ARBA00023082"/>
    </source>
</evidence>
<organism evidence="9 10">
    <name type="scientific">Hamadaea flava</name>
    <dbReference type="NCBI Taxonomy" id="1742688"/>
    <lineage>
        <taxon>Bacteria</taxon>
        <taxon>Bacillati</taxon>
        <taxon>Actinomycetota</taxon>
        <taxon>Actinomycetes</taxon>
        <taxon>Micromonosporales</taxon>
        <taxon>Micromonosporaceae</taxon>
        <taxon>Hamadaea</taxon>
    </lineage>
</organism>
<dbReference type="CDD" id="cd06171">
    <property type="entry name" value="Sigma70_r4"/>
    <property type="match status" value="1"/>
</dbReference>
<keyword evidence="3" id="KW-0238">DNA-binding</keyword>
<evidence type="ECO:0000256" key="5">
    <source>
        <dbReference type="SAM" id="MobiDB-lite"/>
    </source>
</evidence>
<dbReference type="PANTHER" id="PTHR30385:SF4">
    <property type="entry name" value="RNA POLYMERASE SIGMA-E FACTOR"/>
    <property type="match status" value="1"/>
</dbReference>
<evidence type="ECO:0000313" key="9">
    <source>
        <dbReference type="EMBL" id="MFC4133238.1"/>
    </source>
</evidence>
<keyword evidence="4" id="KW-0804">Transcription</keyword>
<comment type="caution">
    <text evidence="9">The sequence shown here is derived from an EMBL/GenBank/DDBJ whole genome shotgun (WGS) entry which is preliminary data.</text>
</comment>
<dbReference type="RefSeq" id="WP_382190390.1">
    <property type="nucleotide sequence ID" value="NZ_JBHSAY010000010.1"/>
</dbReference>
<dbReference type="NCBIfam" id="TIGR02937">
    <property type="entry name" value="sigma70-ECF"/>
    <property type="match status" value="1"/>
</dbReference>
<feature type="domain" description="RNA polymerase sigma-70 region 2" evidence="7">
    <location>
        <begin position="55"/>
        <end position="123"/>
    </location>
</feature>
<dbReference type="NCBIfam" id="TIGR02980">
    <property type="entry name" value="SigBFG"/>
    <property type="match status" value="1"/>
</dbReference>
<dbReference type="InterPro" id="IPR013324">
    <property type="entry name" value="RNA_pol_sigma_r3/r4-like"/>
</dbReference>
<keyword evidence="1" id="KW-0805">Transcription regulation</keyword>
<feature type="region of interest" description="Disordered" evidence="5">
    <location>
        <begin position="1"/>
        <end position="25"/>
    </location>
</feature>
<dbReference type="PRINTS" id="PR00046">
    <property type="entry name" value="SIGMA70FCT"/>
</dbReference>
<dbReference type="InterPro" id="IPR007630">
    <property type="entry name" value="RNA_pol_sigma70_r4"/>
</dbReference>
<dbReference type="Pfam" id="PF04545">
    <property type="entry name" value="Sigma70_r4"/>
    <property type="match status" value="1"/>
</dbReference>
<evidence type="ECO:0000256" key="3">
    <source>
        <dbReference type="ARBA" id="ARBA00023125"/>
    </source>
</evidence>
<proteinExistence type="predicted"/>
<dbReference type="SUPFAM" id="SSF88659">
    <property type="entry name" value="Sigma3 and sigma4 domains of RNA polymerase sigma factors"/>
    <property type="match status" value="2"/>
</dbReference>
<gene>
    <name evidence="9" type="ORF">ACFOZ4_21735</name>
</gene>
<dbReference type="Pfam" id="PF04542">
    <property type="entry name" value="Sigma70_r2"/>
    <property type="match status" value="1"/>
</dbReference>
<name>A0ABV8LS69_9ACTN</name>
<dbReference type="InterPro" id="IPR007627">
    <property type="entry name" value="RNA_pol_sigma70_r2"/>
</dbReference>